<dbReference type="Gene3D" id="1.10.1740.10">
    <property type="match status" value="1"/>
</dbReference>
<dbReference type="GO" id="GO:0006352">
    <property type="term" value="P:DNA-templated transcription initiation"/>
    <property type="evidence" value="ECO:0007669"/>
    <property type="project" value="InterPro"/>
</dbReference>
<reference evidence="7 8" key="1">
    <citation type="submission" date="2020-07" db="EMBL/GenBank/DDBJ databases">
        <title>Moheibacter lacus sp. nov., a member of the family Flavobacteriaceae isolated from freshwater lake sediment.</title>
        <authorList>
            <person name="Liu Y."/>
        </authorList>
    </citation>
    <scope>NUCLEOTIDE SEQUENCE [LARGE SCALE GENOMIC DNA]</scope>
    <source>
        <strain evidence="7 8">BDHS18</strain>
    </source>
</reference>
<evidence type="ECO:0000256" key="2">
    <source>
        <dbReference type="ARBA" id="ARBA00023015"/>
    </source>
</evidence>
<name>A0A838ZGK9_9FLAO</name>
<evidence type="ECO:0000259" key="5">
    <source>
        <dbReference type="Pfam" id="PF04542"/>
    </source>
</evidence>
<dbReference type="Gene3D" id="1.10.10.10">
    <property type="entry name" value="Winged helix-like DNA-binding domain superfamily/Winged helix DNA-binding domain"/>
    <property type="match status" value="1"/>
</dbReference>
<dbReference type="InterPro" id="IPR007627">
    <property type="entry name" value="RNA_pol_sigma70_r2"/>
</dbReference>
<evidence type="ECO:0000256" key="3">
    <source>
        <dbReference type="ARBA" id="ARBA00023082"/>
    </source>
</evidence>
<dbReference type="InterPro" id="IPR013249">
    <property type="entry name" value="RNA_pol_sigma70_r4_t2"/>
</dbReference>
<dbReference type="Pfam" id="PF04542">
    <property type="entry name" value="Sigma70_r2"/>
    <property type="match status" value="1"/>
</dbReference>
<evidence type="ECO:0000313" key="7">
    <source>
        <dbReference type="EMBL" id="MBA5628408.1"/>
    </source>
</evidence>
<keyword evidence="4" id="KW-0804">Transcription</keyword>
<dbReference type="AlphaFoldDB" id="A0A838ZGK9"/>
<organism evidence="7 8">
    <name type="scientific">Moheibacter lacus</name>
    <dbReference type="NCBI Taxonomy" id="2745851"/>
    <lineage>
        <taxon>Bacteria</taxon>
        <taxon>Pseudomonadati</taxon>
        <taxon>Bacteroidota</taxon>
        <taxon>Flavobacteriia</taxon>
        <taxon>Flavobacteriales</taxon>
        <taxon>Weeksellaceae</taxon>
        <taxon>Moheibacter</taxon>
    </lineage>
</organism>
<evidence type="ECO:0000256" key="4">
    <source>
        <dbReference type="ARBA" id="ARBA00023163"/>
    </source>
</evidence>
<dbReference type="CDD" id="cd06171">
    <property type="entry name" value="Sigma70_r4"/>
    <property type="match status" value="1"/>
</dbReference>
<dbReference type="Pfam" id="PF08281">
    <property type="entry name" value="Sigma70_r4_2"/>
    <property type="match status" value="1"/>
</dbReference>
<dbReference type="NCBIfam" id="TIGR02937">
    <property type="entry name" value="sigma70-ECF"/>
    <property type="match status" value="1"/>
</dbReference>
<keyword evidence="3" id="KW-0731">Sigma factor</keyword>
<feature type="domain" description="RNA polymerase sigma factor 70 region 4 type 2" evidence="6">
    <location>
        <begin position="129"/>
        <end position="175"/>
    </location>
</feature>
<accession>A0A838ZGK9</accession>
<dbReference type="InterPro" id="IPR013325">
    <property type="entry name" value="RNA_pol_sigma_r2"/>
</dbReference>
<protein>
    <submittedName>
        <fullName evidence="7">Sigma-70 family RNA polymerase sigma factor</fullName>
    </submittedName>
</protein>
<dbReference type="Proteomes" id="UP000552241">
    <property type="component" value="Unassembled WGS sequence"/>
</dbReference>
<keyword evidence="8" id="KW-1185">Reference proteome</keyword>
<dbReference type="GO" id="GO:0016987">
    <property type="term" value="F:sigma factor activity"/>
    <property type="evidence" value="ECO:0007669"/>
    <property type="project" value="UniProtKB-KW"/>
</dbReference>
<feature type="domain" description="RNA polymerase sigma-70 region 2" evidence="5">
    <location>
        <begin position="32"/>
        <end position="89"/>
    </location>
</feature>
<dbReference type="GO" id="GO:0003677">
    <property type="term" value="F:DNA binding"/>
    <property type="evidence" value="ECO:0007669"/>
    <property type="project" value="InterPro"/>
</dbReference>
<dbReference type="InterPro" id="IPR013324">
    <property type="entry name" value="RNA_pol_sigma_r3/r4-like"/>
</dbReference>
<dbReference type="SUPFAM" id="SSF88946">
    <property type="entry name" value="Sigma2 domain of RNA polymerase sigma factors"/>
    <property type="match status" value="1"/>
</dbReference>
<dbReference type="InterPro" id="IPR039425">
    <property type="entry name" value="RNA_pol_sigma-70-like"/>
</dbReference>
<dbReference type="RefSeq" id="WP_182042008.1">
    <property type="nucleotide sequence ID" value="NZ_JACDZE010000001.1"/>
</dbReference>
<proteinExistence type="inferred from homology"/>
<dbReference type="InterPro" id="IPR014284">
    <property type="entry name" value="RNA_pol_sigma-70_dom"/>
</dbReference>
<dbReference type="InterPro" id="IPR036388">
    <property type="entry name" value="WH-like_DNA-bd_sf"/>
</dbReference>
<evidence type="ECO:0000256" key="1">
    <source>
        <dbReference type="ARBA" id="ARBA00010641"/>
    </source>
</evidence>
<dbReference type="PANTHER" id="PTHR43133:SF51">
    <property type="entry name" value="RNA POLYMERASE SIGMA FACTOR"/>
    <property type="match status" value="1"/>
</dbReference>
<comment type="caution">
    <text evidence="7">The sequence shown here is derived from an EMBL/GenBank/DDBJ whole genome shotgun (WGS) entry which is preliminary data.</text>
</comment>
<evidence type="ECO:0000313" key="8">
    <source>
        <dbReference type="Proteomes" id="UP000552241"/>
    </source>
</evidence>
<sequence length="181" mass="21481">MKKKKLQTVIFEAKKGKRQAQNLLMDIFWDNVFNYVYQKIKDEEEAEDIAIETFTKVFAKLKLYNADFDFKTWLLSIAHNTMIDHIRKKPALKISLDDENYVIEIQEELPSPEDSLIQQQDNDALILHLQKLKPEYRKIIELRFLEEKTYKEIAEELDLTLANVKVRILRAKQLLQEILNG</sequence>
<keyword evidence="2" id="KW-0805">Transcription regulation</keyword>
<dbReference type="EMBL" id="JACDZE010000001">
    <property type="protein sequence ID" value="MBA5628408.1"/>
    <property type="molecule type" value="Genomic_DNA"/>
</dbReference>
<evidence type="ECO:0000259" key="6">
    <source>
        <dbReference type="Pfam" id="PF08281"/>
    </source>
</evidence>
<dbReference type="SUPFAM" id="SSF88659">
    <property type="entry name" value="Sigma3 and sigma4 domains of RNA polymerase sigma factors"/>
    <property type="match status" value="1"/>
</dbReference>
<comment type="similarity">
    <text evidence="1">Belongs to the sigma-70 factor family. ECF subfamily.</text>
</comment>
<gene>
    <name evidence="7" type="ORF">HU137_01335</name>
</gene>
<dbReference type="PANTHER" id="PTHR43133">
    <property type="entry name" value="RNA POLYMERASE ECF-TYPE SIGMA FACTO"/>
    <property type="match status" value="1"/>
</dbReference>